<keyword evidence="1" id="KW-0238">DNA-binding</keyword>
<dbReference type="PROSITE" id="PS51898">
    <property type="entry name" value="TYR_RECOMBINASE"/>
    <property type="match status" value="1"/>
</dbReference>
<dbReference type="InterPro" id="IPR010998">
    <property type="entry name" value="Integrase_recombinase_N"/>
</dbReference>
<dbReference type="SUPFAM" id="SSF56349">
    <property type="entry name" value="DNA breaking-rejoining enzymes"/>
    <property type="match status" value="1"/>
</dbReference>
<dbReference type="CDD" id="cd00796">
    <property type="entry name" value="INT_Rci_Hp1_C"/>
    <property type="match status" value="1"/>
</dbReference>
<dbReference type="InterPro" id="IPR002104">
    <property type="entry name" value="Integrase_catalytic"/>
</dbReference>
<organism evidence="5">
    <name type="scientific">mine drainage metagenome</name>
    <dbReference type="NCBI Taxonomy" id="410659"/>
    <lineage>
        <taxon>unclassified sequences</taxon>
        <taxon>metagenomes</taxon>
        <taxon>ecological metagenomes</taxon>
    </lineage>
</organism>
<dbReference type="Gene3D" id="1.10.150.130">
    <property type="match status" value="1"/>
</dbReference>
<dbReference type="PANTHER" id="PTHR30349">
    <property type="entry name" value="PHAGE INTEGRASE-RELATED"/>
    <property type="match status" value="1"/>
</dbReference>
<evidence type="ECO:0000259" key="4">
    <source>
        <dbReference type="PROSITE" id="PS51900"/>
    </source>
</evidence>
<evidence type="ECO:0000259" key="3">
    <source>
        <dbReference type="PROSITE" id="PS51898"/>
    </source>
</evidence>
<sequence length="325" mass="36105">MATFVQRGDLQWQAKIRRRGYPIQSKTFELKSDAERWARKIEREMDAGAWRDTRKSVVGALSVKDLLEKYQAEVTPKKKGSDQEKFRLRVLANSRLAAIGLDKLRVVDIVEFRNSRLKTVKANTVRNDINTLSAAIEWARSELQLGVDNAAAQVKKPSPGRGRDRRLQDGEEKALLAECSPAMRALVLVALETGMRLGELCALDWLHVDLEKRTARLLDTKNGDGRGVPLSSAAVSAIKSLPKAKAGPVFGIAARSATVMFSRTCKRAGIEGLRFHDLRHEAMSRLAERGDFNVLELAAISGHKTLAMLKRYTHLQAEKLAAKLG</sequence>
<dbReference type="Pfam" id="PF00589">
    <property type="entry name" value="Phage_integrase"/>
    <property type="match status" value="1"/>
</dbReference>
<dbReference type="EMBL" id="MLJW01000072">
    <property type="protein sequence ID" value="OIR02791.1"/>
    <property type="molecule type" value="Genomic_DNA"/>
</dbReference>
<dbReference type="PANTHER" id="PTHR30349:SF94">
    <property type="entry name" value="INTEGRASE_RECOMBINASE HI_1414-RELATED"/>
    <property type="match status" value="1"/>
</dbReference>
<protein>
    <submittedName>
        <fullName evidence="5">Tyrosine recombinase XerC</fullName>
    </submittedName>
</protein>
<evidence type="ECO:0000256" key="1">
    <source>
        <dbReference type="ARBA" id="ARBA00023125"/>
    </source>
</evidence>
<proteinExistence type="predicted"/>
<reference evidence="5" key="1">
    <citation type="submission" date="2016-10" db="EMBL/GenBank/DDBJ databases">
        <title>Sequence of Gallionella enrichment culture.</title>
        <authorList>
            <person name="Poehlein A."/>
            <person name="Muehling M."/>
            <person name="Daniel R."/>
        </authorList>
    </citation>
    <scope>NUCLEOTIDE SEQUENCE</scope>
</reference>
<evidence type="ECO:0000313" key="5">
    <source>
        <dbReference type="EMBL" id="OIR02791.1"/>
    </source>
</evidence>
<gene>
    <name evidence="5" type="primary">xerC_16</name>
    <name evidence="5" type="ORF">GALL_152450</name>
</gene>
<dbReference type="GO" id="GO:0015074">
    <property type="term" value="P:DNA integration"/>
    <property type="evidence" value="ECO:0007669"/>
    <property type="project" value="InterPro"/>
</dbReference>
<dbReference type="GO" id="GO:0003677">
    <property type="term" value="F:DNA binding"/>
    <property type="evidence" value="ECO:0007669"/>
    <property type="project" value="UniProtKB-KW"/>
</dbReference>
<dbReference type="InterPro" id="IPR044068">
    <property type="entry name" value="CB"/>
</dbReference>
<dbReference type="InterPro" id="IPR011010">
    <property type="entry name" value="DNA_brk_join_enz"/>
</dbReference>
<name>A0A1J5S3F7_9ZZZZ</name>
<dbReference type="InterPro" id="IPR050090">
    <property type="entry name" value="Tyrosine_recombinase_XerCD"/>
</dbReference>
<feature type="domain" description="Core-binding (CB)" evidence="4">
    <location>
        <begin position="61"/>
        <end position="140"/>
    </location>
</feature>
<dbReference type="Gene3D" id="1.10.443.10">
    <property type="entry name" value="Intergrase catalytic core"/>
    <property type="match status" value="1"/>
</dbReference>
<comment type="caution">
    <text evidence="5">The sequence shown here is derived from an EMBL/GenBank/DDBJ whole genome shotgun (WGS) entry which is preliminary data.</text>
</comment>
<accession>A0A1J5S3F7</accession>
<feature type="domain" description="Tyr recombinase" evidence="3">
    <location>
        <begin position="161"/>
        <end position="325"/>
    </location>
</feature>
<dbReference type="PROSITE" id="PS51900">
    <property type="entry name" value="CB"/>
    <property type="match status" value="1"/>
</dbReference>
<keyword evidence="2" id="KW-0233">DNA recombination</keyword>
<dbReference type="GO" id="GO:0006310">
    <property type="term" value="P:DNA recombination"/>
    <property type="evidence" value="ECO:0007669"/>
    <property type="project" value="UniProtKB-KW"/>
</dbReference>
<dbReference type="InterPro" id="IPR013762">
    <property type="entry name" value="Integrase-like_cat_sf"/>
</dbReference>
<dbReference type="AlphaFoldDB" id="A0A1J5S3F7"/>
<evidence type="ECO:0000256" key="2">
    <source>
        <dbReference type="ARBA" id="ARBA00023172"/>
    </source>
</evidence>